<dbReference type="InterPro" id="IPR001841">
    <property type="entry name" value="Znf_RING"/>
</dbReference>
<keyword evidence="1" id="KW-0479">Metal-binding</keyword>
<dbReference type="PANTHER" id="PTHR45676:SF177">
    <property type="entry name" value="RING-TYPE E3 UBIQUITIN TRANSFERASE"/>
    <property type="match status" value="1"/>
</dbReference>
<feature type="transmembrane region" description="Helical" evidence="2">
    <location>
        <begin position="12"/>
        <end position="30"/>
    </location>
</feature>
<evidence type="ECO:0000259" key="3">
    <source>
        <dbReference type="PROSITE" id="PS50089"/>
    </source>
</evidence>
<sequence length="190" mass="20951">MSDMKASETISNITVGLIAAACAGILMTIYHCVSTNGVRNILNLGPRGGRTNHLHDQQLQTLTISRGDHQATQRSIETSSIVQLVPSYKYQKRCDNDKKAKVEVDDGMCPVCLSDFKDGEDVRTLPNCLHTFHATCIDMWLFSHTNCPICRTIATPCPRLLQLHLINSNSDTPIAANIQNHHNSPVDTVV</sequence>
<keyword evidence="1" id="KW-0862">Zinc</keyword>
<dbReference type="PANTHER" id="PTHR45676">
    <property type="entry name" value="RING-H2 FINGER PROTEIN ATL51-RELATED"/>
    <property type="match status" value="1"/>
</dbReference>
<dbReference type="SUPFAM" id="SSF57850">
    <property type="entry name" value="RING/U-box"/>
    <property type="match status" value="1"/>
</dbReference>
<evidence type="ECO:0000313" key="5">
    <source>
        <dbReference type="Proteomes" id="UP001454036"/>
    </source>
</evidence>
<dbReference type="PROSITE" id="PS50089">
    <property type="entry name" value="ZF_RING_2"/>
    <property type="match status" value="1"/>
</dbReference>
<keyword evidence="2" id="KW-0812">Transmembrane</keyword>
<reference evidence="4 5" key="1">
    <citation type="submission" date="2024-01" db="EMBL/GenBank/DDBJ databases">
        <title>The complete chloroplast genome sequence of Lithospermum erythrorhizon: insights into the phylogenetic relationship among Boraginaceae species and the maternal lineages of purple gromwells.</title>
        <authorList>
            <person name="Okada T."/>
            <person name="Watanabe K."/>
        </authorList>
    </citation>
    <scope>NUCLEOTIDE SEQUENCE [LARGE SCALE GENOMIC DNA]</scope>
</reference>
<dbReference type="EMBL" id="BAABME010013530">
    <property type="protein sequence ID" value="GAA0186276.1"/>
    <property type="molecule type" value="Genomic_DNA"/>
</dbReference>
<keyword evidence="5" id="KW-1185">Reference proteome</keyword>
<evidence type="ECO:0000313" key="4">
    <source>
        <dbReference type="EMBL" id="GAA0186276.1"/>
    </source>
</evidence>
<dbReference type="Proteomes" id="UP001454036">
    <property type="component" value="Unassembled WGS sequence"/>
</dbReference>
<name>A0AAV3RX12_LITER</name>
<dbReference type="Gene3D" id="3.30.40.10">
    <property type="entry name" value="Zinc/RING finger domain, C3HC4 (zinc finger)"/>
    <property type="match status" value="1"/>
</dbReference>
<dbReference type="Pfam" id="PF13639">
    <property type="entry name" value="zf-RING_2"/>
    <property type="match status" value="1"/>
</dbReference>
<dbReference type="InterPro" id="IPR013083">
    <property type="entry name" value="Znf_RING/FYVE/PHD"/>
</dbReference>
<organism evidence="4 5">
    <name type="scientific">Lithospermum erythrorhizon</name>
    <name type="common">Purple gromwell</name>
    <name type="synonym">Lithospermum officinale var. erythrorhizon</name>
    <dbReference type="NCBI Taxonomy" id="34254"/>
    <lineage>
        <taxon>Eukaryota</taxon>
        <taxon>Viridiplantae</taxon>
        <taxon>Streptophyta</taxon>
        <taxon>Embryophyta</taxon>
        <taxon>Tracheophyta</taxon>
        <taxon>Spermatophyta</taxon>
        <taxon>Magnoliopsida</taxon>
        <taxon>eudicotyledons</taxon>
        <taxon>Gunneridae</taxon>
        <taxon>Pentapetalae</taxon>
        <taxon>asterids</taxon>
        <taxon>lamiids</taxon>
        <taxon>Boraginales</taxon>
        <taxon>Boraginaceae</taxon>
        <taxon>Boraginoideae</taxon>
        <taxon>Lithospermeae</taxon>
        <taxon>Lithospermum</taxon>
    </lineage>
</organism>
<dbReference type="CDD" id="cd16461">
    <property type="entry name" value="RING-H2_EL5-like"/>
    <property type="match status" value="1"/>
</dbReference>
<dbReference type="AlphaFoldDB" id="A0AAV3RX12"/>
<gene>
    <name evidence="4" type="ORF">LIER_33564</name>
</gene>
<protein>
    <recommendedName>
        <fullName evidence="3">RING-type domain-containing protein</fullName>
    </recommendedName>
</protein>
<dbReference type="SMART" id="SM00184">
    <property type="entry name" value="RING"/>
    <property type="match status" value="1"/>
</dbReference>
<accession>A0AAV3RX12</accession>
<proteinExistence type="predicted"/>
<keyword evidence="1" id="KW-0863">Zinc-finger</keyword>
<keyword evidence="2" id="KW-1133">Transmembrane helix</keyword>
<dbReference type="PROSITE" id="PS51257">
    <property type="entry name" value="PROKAR_LIPOPROTEIN"/>
    <property type="match status" value="1"/>
</dbReference>
<comment type="caution">
    <text evidence="4">The sequence shown here is derived from an EMBL/GenBank/DDBJ whole genome shotgun (WGS) entry which is preliminary data.</text>
</comment>
<feature type="domain" description="RING-type" evidence="3">
    <location>
        <begin position="109"/>
        <end position="151"/>
    </location>
</feature>
<dbReference type="GO" id="GO:0008270">
    <property type="term" value="F:zinc ion binding"/>
    <property type="evidence" value="ECO:0007669"/>
    <property type="project" value="UniProtKB-KW"/>
</dbReference>
<evidence type="ECO:0000256" key="1">
    <source>
        <dbReference type="PROSITE-ProRule" id="PRU00175"/>
    </source>
</evidence>
<dbReference type="GO" id="GO:0016567">
    <property type="term" value="P:protein ubiquitination"/>
    <property type="evidence" value="ECO:0007669"/>
    <property type="project" value="TreeGrafter"/>
</dbReference>
<evidence type="ECO:0000256" key="2">
    <source>
        <dbReference type="SAM" id="Phobius"/>
    </source>
</evidence>
<keyword evidence="2" id="KW-0472">Membrane</keyword>